<name>A0AAV4N8F8_CAEEX</name>
<organism evidence="2 3">
    <name type="scientific">Caerostris extrusa</name>
    <name type="common">Bark spider</name>
    <name type="synonym">Caerostris bankana</name>
    <dbReference type="NCBI Taxonomy" id="172846"/>
    <lineage>
        <taxon>Eukaryota</taxon>
        <taxon>Metazoa</taxon>
        <taxon>Ecdysozoa</taxon>
        <taxon>Arthropoda</taxon>
        <taxon>Chelicerata</taxon>
        <taxon>Arachnida</taxon>
        <taxon>Araneae</taxon>
        <taxon>Araneomorphae</taxon>
        <taxon>Entelegynae</taxon>
        <taxon>Araneoidea</taxon>
        <taxon>Araneidae</taxon>
        <taxon>Caerostris</taxon>
    </lineage>
</organism>
<protein>
    <submittedName>
        <fullName evidence="2">Uncharacterized protein</fullName>
    </submittedName>
</protein>
<reference evidence="2 3" key="1">
    <citation type="submission" date="2021-06" db="EMBL/GenBank/DDBJ databases">
        <title>Caerostris extrusa draft genome.</title>
        <authorList>
            <person name="Kono N."/>
            <person name="Arakawa K."/>
        </authorList>
    </citation>
    <scope>NUCLEOTIDE SEQUENCE [LARGE SCALE GENOMIC DNA]</scope>
</reference>
<comment type="caution">
    <text evidence="2">The sequence shown here is derived from an EMBL/GenBank/DDBJ whole genome shotgun (WGS) entry which is preliminary data.</text>
</comment>
<dbReference type="EMBL" id="BPLR01002970">
    <property type="protein sequence ID" value="GIX79767.1"/>
    <property type="molecule type" value="Genomic_DNA"/>
</dbReference>
<proteinExistence type="predicted"/>
<dbReference type="Proteomes" id="UP001054945">
    <property type="component" value="Unassembled WGS sequence"/>
</dbReference>
<gene>
    <name evidence="2" type="ORF">CEXT_492001</name>
</gene>
<evidence type="ECO:0000313" key="3">
    <source>
        <dbReference type="Proteomes" id="UP001054945"/>
    </source>
</evidence>
<feature type="compositionally biased region" description="Polar residues" evidence="1">
    <location>
        <begin position="12"/>
        <end position="23"/>
    </location>
</feature>
<accession>A0AAV4N8F8</accession>
<evidence type="ECO:0000256" key="1">
    <source>
        <dbReference type="SAM" id="MobiDB-lite"/>
    </source>
</evidence>
<feature type="region of interest" description="Disordered" evidence="1">
    <location>
        <begin position="1"/>
        <end position="26"/>
    </location>
</feature>
<sequence length="217" mass="24315">MPHPSPYPRAQNHISSNPSSSYHPTLCRGLGNGQHKTISAATPHPPTIQTLAEAWEFDVPQSSVPTNINLYIKVNVEFILFPFAPLSWELQTAIFDKTLPDILSQRIFCVSYSAMGTLTRPYYLKILDPSPYPQSTKPYQQQPLIPLPSNSCRGLGNGRSAKRQIHKMNEWFGNKGNQAHYLLEALFREGSCSFQNRGTGCNAFQRLPPCYCSLSLC</sequence>
<keyword evidence="3" id="KW-1185">Reference proteome</keyword>
<evidence type="ECO:0000313" key="2">
    <source>
        <dbReference type="EMBL" id="GIX79767.1"/>
    </source>
</evidence>
<dbReference type="AlphaFoldDB" id="A0AAV4N8F8"/>